<accession>A0A074XYU8</accession>
<dbReference type="EMBL" id="KL584786">
    <property type="protein sequence ID" value="KEQ90723.1"/>
    <property type="molecule type" value="Genomic_DNA"/>
</dbReference>
<reference evidence="2 3" key="1">
    <citation type="journal article" date="2014" name="BMC Genomics">
        <title>Genome sequencing of four Aureobasidium pullulans varieties: biotechnological potential, stress tolerance, and description of new species.</title>
        <authorList>
            <person name="Gostin Ar C."/>
            <person name="Ohm R.A."/>
            <person name="Kogej T."/>
            <person name="Sonjak S."/>
            <person name="Turk M."/>
            <person name="Zajc J."/>
            <person name="Zalar P."/>
            <person name="Grube M."/>
            <person name="Sun H."/>
            <person name="Han J."/>
            <person name="Sharma A."/>
            <person name="Chiniquy J."/>
            <person name="Ngan C.Y."/>
            <person name="Lipzen A."/>
            <person name="Barry K."/>
            <person name="Grigoriev I.V."/>
            <person name="Gunde-Cimerman N."/>
        </authorList>
    </citation>
    <scope>NUCLEOTIDE SEQUENCE [LARGE SCALE GENOMIC DNA]</scope>
    <source>
        <strain evidence="2 3">EXF-2481</strain>
    </source>
</reference>
<sequence>MSHPLAVSVTVSSRKILATLPLRFRNLNLWQKACSILCQRHSRDDSFLSLIKRFPEPCVSSASVNKEKEKSSTPSKWKSHTKSNHLVNLQQVSREGLYTQTKSTTVDRSKDVHLERSPLQLWPRLEKARSCLQMGCLCRMQDGSTYWKTSPDEKELS</sequence>
<name>A0A074XYU8_AURSE</name>
<keyword evidence="3" id="KW-1185">Reference proteome</keyword>
<dbReference type="RefSeq" id="XP_013339225.1">
    <property type="nucleotide sequence ID" value="XM_013483771.1"/>
</dbReference>
<dbReference type="AlphaFoldDB" id="A0A074XYU8"/>
<dbReference type="InParanoid" id="A0A074XYU8"/>
<evidence type="ECO:0000256" key="1">
    <source>
        <dbReference type="SAM" id="MobiDB-lite"/>
    </source>
</evidence>
<organism evidence="2 3">
    <name type="scientific">Aureobasidium subglaciale (strain EXF-2481)</name>
    <name type="common">Aureobasidium pullulans var. subglaciale</name>
    <dbReference type="NCBI Taxonomy" id="1043005"/>
    <lineage>
        <taxon>Eukaryota</taxon>
        <taxon>Fungi</taxon>
        <taxon>Dikarya</taxon>
        <taxon>Ascomycota</taxon>
        <taxon>Pezizomycotina</taxon>
        <taxon>Dothideomycetes</taxon>
        <taxon>Dothideomycetidae</taxon>
        <taxon>Dothideales</taxon>
        <taxon>Saccotheciaceae</taxon>
        <taxon>Aureobasidium</taxon>
    </lineage>
</organism>
<protein>
    <submittedName>
        <fullName evidence="2">Uncharacterized protein</fullName>
    </submittedName>
</protein>
<feature type="region of interest" description="Disordered" evidence="1">
    <location>
        <begin position="62"/>
        <end position="81"/>
    </location>
</feature>
<evidence type="ECO:0000313" key="3">
    <source>
        <dbReference type="Proteomes" id="UP000030641"/>
    </source>
</evidence>
<dbReference type="Proteomes" id="UP000030641">
    <property type="component" value="Unassembled WGS sequence"/>
</dbReference>
<dbReference type="HOGENOM" id="CLU_1677520_0_0_1"/>
<gene>
    <name evidence="2" type="ORF">AUEXF2481DRAFT_44774</name>
</gene>
<dbReference type="GeneID" id="25367760"/>
<dbReference type="OrthoDB" id="10531318at2759"/>
<evidence type="ECO:0000313" key="2">
    <source>
        <dbReference type="EMBL" id="KEQ90723.1"/>
    </source>
</evidence>
<proteinExistence type="predicted"/>